<protein>
    <submittedName>
        <fullName evidence="2">Uncharacterized protein</fullName>
    </submittedName>
</protein>
<accession>A0AA96WKB3</accession>
<feature type="transmembrane region" description="Helical" evidence="1">
    <location>
        <begin position="16"/>
        <end position="33"/>
    </location>
</feature>
<feature type="transmembrane region" description="Helical" evidence="1">
    <location>
        <begin position="104"/>
        <end position="121"/>
    </location>
</feature>
<keyword evidence="1" id="KW-0472">Membrane</keyword>
<dbReference type="EMBL" id="CP053586">
    <property type="protein sequence ID" value="WNZ23826.1"/>
    <property type="molecule type" value="Genomic_DNA"/>
</dbReference>
<reference evidence="2" key="1">
    <citation type="submission" date="2020-05" db="EMBL/GenBank/DDBJ databases">
        <authorList>
            <person name="Zhu T."/>
            <person name="Keshari N."/>
            <person name="Lu X."/>
        </authorList>
    </citation>
    <scope>NUCLEOTIDE SEQUENCE</scope>
    <source>
        <strain evidence="2">NK1-12</strain>
    </source>
</reference>
<keyword evidence="1" id="KW-1133">Transmembrane helix</keyword>
<organism evidence="2">
    <name type="scientific">Leptolyngbya sp. NK1-12</name>
    <dbReference type="NCBI Taxonomy" id="2547451"/>
    <lineage>
        <taxon>Bacteria</taxon>
        <taxon>Bacillati</taxon>
        <taxon>Cyanobacteriota</taxon>
        <taxon>Cyanophyceae</taxon>
        <taxon>Leptolyngbyales</taxon>
        <taxon>Leptolyngbyaceae</taxon>
        <taxon>Leptolyngbya group</taxon>
        <taxon>Leptolyngbya</taxon>
    </lineage>
</organism>
<name>A0AA96WKB3_9CYAN</name>
<dbReference type="AlphaFoldDB" id="A0AA96WKB3"/>
<feature type="transmembrane region" description="Helical" evidence="1">
    <location>
        <begin position="72"/>
        <end position="98"/>
    </location>
</feature>
<gene>
    <name evidence="2" type="ORF">HJG54_13820</name>
</gene>
<sequence>MKGVIQYLYQLKLGKAILWCYLIWYLVTVYFHFDPSPKLWINSLGISAVIGTGLVLSVSAGERGRKDHWQTFRLYLMPFCVSSFSALIKGKGFIVVISPSLRETLVAIVCCGLFLALILVVKQHFAKRSCPSVTGKVDPGK</sequence>
<keyword evidence="1" id="KW-0812">Transmembrane</keyword>
<feature type="transmembrane region" description="Helical" evidence="1">
    <location>
        <begin position="39"/>
        <end position="60"/>
    </location>
</feature>
<proteinExistence type="predicted"/>
<evidence type="ECO:0000256" key="1">
    <source>
        <dbReference type="SAM" id="Phobius"/>
    </source>
</evidence>
<dbReference type="RefSeq" id="WP_316435579.1">
    <property type="nucleotide sequence ID" value="NZ_CP053586.1"/>
</dbReference>
<evidence type="ECO:0000313" key="2">
    <source>
        <dbReference type="EMBL" id="WNZ23826.1"/>
    </source>
</evidence>